<keyword evidence="2" id="KW-1185">Reference proteome</keyword>
<dbReference type="Proteomes" id="UP000033567">
    <property type="component" value="Unassembled WGS sequence"/>
</dbReference>
<sequence length="192" mass="21115">MKKTKAYEQTDFNSTVAHQRDSQELLRRLTASPDRFHSEARTAGAIWKKQIITLVAVLMSAALFSGCQRSNRSEPSVEQISNYLSSLTKYDVSGDGNVTTISANKSGTLYVLAQRADLKQTEAGQCKLNGQAMQRSSSNLNYPAGDGQNFFPFTKINIKQGDPHKLSCDQPNGVKLIALLDPHVRSLPKRAA</sequence>
<gene>
    <name evidence="1" type="ORF">JF70_04370</name>
</gene>
<proteinExistence type="predicted"/>
<dbReference type="PATRIC" id="fig|1684.5.peg.459"/>
<name>A0A0F4KYC9_9BIFI</name>
<comment type="caution">
    <text evidence="1">The sequence shown here is derived from an EMBL/GenBank/DDBJ whole genome shotgun (WGS) entry which is preliminary data.</text>
</comment>
<accession>A0A0F4KYC9</accession>
<reference evidence="1 2" key="1">
    <citation type="submission" date="2014-12" db="EMBL/GenBank/DDBJ databases">
        <title>Comparative genomics of the lactic acid bacteria isolated from the honey bee gut.</title>
        <authorList>
            <person name="Ellegaard K.M."/>
            <person name="Tamarit D."/>
            <person name="Javelind E."/>
            <person name="Olofsson T."/>
            <person name="Andersson S.G."/>
            <person name="Vasquez A."/>
        </authorList>
    </citation>
    <scope>NUCLEOTIDE SEQUENCE [LARGE SCALE GENOMIC DNA]</scope>
    <source>
        <strain evidence="1 2">Bin7</strain>
    </source>
</reference>
<evidence type="ECO:0000313" key="1">
    <source>
        <dbReference type="EMBL" id="KJY51627.1"/>
    </source>
</evidence>
<organism evidence="1 2">
    <name type="scientific">Bifidobacterium mellis</name>
    <dbReference type="NCBI Taxonomy" id="1293823"/>
    <lineage>
        <taxon>Bacteria</taxon>
        <taxon>Bacillati</taxon>
        <taxon>Actinomycetota</taxon>
        <taxon>Actinomycetes</taxon>
        <taxon>Bifidobacteriales</taxon>
        <taxon>Bifidobacteriaceae</taxon>
        <taxon>Bifidobacterium</taxon>
    </lineage>
</organism>
<dbReference type="EMBL" id="JWMF01000004">
    <property type="protein sequence ID" value="KJY51627.1"/>
    <property type="molecule type" value="Genomic_DNA"/>
</dbReference>
<protein>
    <submittedName>
        <fullName evidence="1">Uncharacterized protein</fullName>
    </submittedName>
</protein>
<dbReference type="AlphaFoldDB" id="A0A0F4KYC9"/>
<dbReference type="RefSeq" id="WP_045935129.1">
    <property type="nucleotide sequence ID" value="NZ_KQ033885.1"/>
</dbReference>
<evidence type="ECO:0000313" key="2">
    <source>
        <dbReference type="Proteomes" id="UP000033567"/>
    </source>
</evidence>